<dbReference type="AlphaFoldDB" id="A0A9P6Q940"/>
<feature type="compositionally biased region" description="Basic and acidic residues" evidence="2">
    <location>
        <begin position="306"/>
        <end position="316"/>
    </location>
</feature>
<organism evidence="4 5">
    <name type="scientific">Actinomortierella ambigua</name>
    <dbReference type="NCBI Taxonomy" id="1343610"/>
    <lineage>
        <taxon>Eukaryota</taxon>
        <taxon>Fungi</taxon>
        <taxon>Fungi incertae sedis</taxon>
        <taxon>Mucoromycota</taxon>
        <taxon>Mortierellomycotina</taxon>
        <taxon>Mortierellomycetes</taxon>
        <taxon>Mortierellales</taxon>
        <taxon>Mortierellaceae</taxon>
        <taxon>Actinomortierella</taxon>
    </lineage>
</organism>
<dbReference type="Proteomes" id="UP000807716">
    <property type="component" value="Unassembled WGS sequence"/>
</dbReference>
<dbReference type="GO" id="GO:0003677">
    <property type="term" value="F:DNA binding"/>
    <property type="evidence" value="ECO:0007669"/>
    <property type="project" value="UniProtKB-KW"/>
</dbReference>
<evidence type="ECO:0000256" key="2">
    <source>
        <dbReference type="SAM" id="MobiDB-lite"/>
    </source>
</evidence>
<feature type="region of interest" description="Disordered" evidence="2">
    <location>
        <begin position="175"/>
        <end position="198"/>
    </location>
</feature>
<keyword evidence="5" id="KW-1185">Reference proteome</keyword>
<protein>
    <recommendedName>
        <fullName evidence="3">Cas12f1-like TNB domain-containing protein</fullName>
    </recommendedName>
</protein>
<name>A0A9P6Q940_9FUNG</name>
<dbReference type="EMBL" id="JAAAJB010000163">
    <property type="protein sequence ID" value="KAG0263341.1"/>
    <property type="molecule type" value="Genomic_DNA"/>
</dbReference>
<dbReference type="InterPro" id="IPR010095">
    <property type="entry name" value="Cas12f1-like_TNB"/>
</dbReference>
<proteinExistence type="predicted"/>
<dbReference type="Pfam" id="PF07282">
    <property type="entry name" value="Cas12f1-like_TNB"/>
    <property type="match status" value="1"/>
</dbReference>
<keyword evidence="1" id="KW-0238">DNA-binding</keyword>
<reference evidence="4" key="1">
    <citation type="journal article" date="2020" name="Fungal Divers.">
        <title>Resolving the Mortierellaceae phylogeny through synthesis of multi-gene phylogenetics and phylogenomics.</title>
        <authorList>
            <person name="Vandepol N."/>
            <person name="Liber J."/>
            <person name="Desiro A."/>
            <person name="Na H."/>
            <person name="Kennedy M."/>
            <person name="Barry K."/>
            <person name="Grigoriev I.V."/>
            <person name="Miller A.N."/>
            <person name="O'Donnell K."/>
            <person name="Stajich J.E."/>
            <person name="Bonito G."/>
        </authorList>
    </citation>
    <scope>NUCLEOTIDE SEQUENCE</scope>
    <source>
        <strain evidence="4">BC1065</strain>
    </source>
</reference>
<feature type="compositionally biased region" description="Basic residues" evidence="2">
    <location>
        <begin position="317"/>
        <end position="326"/>
    </location>
</feature>
<sequence>MDTECEKRPRDKVYSLQDGPADPPGLFKWLLRPWCSRYIEYDIPTRLDKTGLSRAQYQALGVVSHTDCSFNLPRLGIATNIKIIKAISYNKDTASAILQRYYIDPKVVAAYAAHTSDNLHLSRPHSRAAAEKVYLDCQETPLSPYDRNNRLFRETLTQMRVSKVNDGESIGAMPPLHQDQYDCRPKGTRHRSRSSTSAGAWSQARGLGYIVVDVDEYHASRRCPRCKCSGSDKKDFVEYIGMRRAHCVRCGTWFHRDLLAASSMVEASHTYVTDLSRPEYLLPIAKHGRFVWNPWFGVELPPKVNPDSDRRQASPRDKKKSLGGIR</sequence>
<evidence type="ECO:0000256" key="1">
    <source>
        <dbReference type="ARBA" id="ARBA00023125"/>
    </source>
</evidence>
<feature type="region of interest" description="Disordered" evidence="2">
    <location>
        <begin position="304"/>
        <end position="326"/>
    </location>
</feature>
<comment type="caution">
    <text evidence="4">The sequence shown here is derived from an EMBL/GenBank/DDBJ whole genome shotgun (WGS) entry which is preliminary data.</text>
</comment>
<accession>A0A9P6Q940</accession>
<evidence type="ECO:0000313" key="5">
    <source>
        <dbReference type="Proteomes" id="UP000807716"/>
    </source>
</evidence>
<feature type="domain" description="Cas12f1-like TNB" evidence="3">
    <location>
        <begin position="205"/>
        <end position="261"/>
    </location>
</feature>
<evidence type="ECO:0000313" key="4">
    <source>
        <dbReference type="EMBL" id="KAG0263341.1"/>
    </source>
</evidence>
<evidence type="ECO:0000259" key="3">
    <source>
        <dbReference type="Pfam" id="PF07282"/>
    </source>
</evidence>
<gene>
    <name evidence="4" type="ORF">DFQ27_001800</name>
</gene>